<comment type="caution">
    <text evidence="3">The sequence shown here is derived from an EMBL/GenBank/DDBJ whole genome shotgun (WGS) entry which is preliminary data.</text>
</comment>
<evidence type="ECO:0000313" key="3">
    <source>
        <dbReference type="EMBL" id="MFC5630014.1"/>
    </source>
</evidence>
<name>A0ABW0UBB5_9BACI</name>
<sequence length="53" mass="6388">MEIIVMGIMFYIVLFFALIVFIKNRVAPNQKKIQELETRIVKLEKENEEFKNK</sequence>
<gene>
    <name evidence="3" type="ORF">ACFPTR_14285</name>
</gene>
<dbReference type="Proteomes" id="UP001596143">
    <property type="component" value="Unassembled WGS sequence"/>
</dbReference>
<accession>A0ABW0UBB5</accession>
<proteinExistence type="predicted"/>
<feature type="coiled-coil region" evidence="1">
    <location>
        <begin position="26"/>
        <end position="53"/>
    </location>
</feature>
<evidence type="ECO:0008006" key="5">
    <source>
        <dbReference type="Google" id="ProtNLM"/>
    </source>
</evidence>
<keyword evidence="2" id="KW-0472">Membrane</keyword>
<organism evidence="3 4">
    <name type="scientific">Aliibacillus thermotolerans</name>
    <dbReference type="NCBI Taxonomy" id="1834418"/>
    <lineage>
        <taxon>Bacteria</taxon>
        <taxon>Bacillati</taxon>
        <taxon>Bacillota</taxon>
        <taxon>Bacilli</taxon>
        <taxon>Bacillales</taxon>
        <taxon>Bacillaceae</taxon>
        <taxon>Aliibacillus</taxon>
    </lineage>
</organism>
<keyword evidence="2" id="KW-1133">Transmembrane helix</keyword>
<protein>
    <recommendedName>
        <fullName evidence="5">DUF4083 domain-containing protein</fullName>
    </recommendedName>
</protein>
<keyword evidence="4" id="KW-1185">Reference proteome</keyword>
<reference evidence="4" key="1">
    <citation type="journal article" date="2019" name="Int. J. Syst. Evol. Microbiol.">
        <title>The Global Catalogue of Microorganisms (GCM) 10K type strain sequencing project: providing services to taxonomists for standard genome sequencing and annotation.</title>
        <authorList>
            <consortium name="The Broad Institute Genomics Platform"/>
            <consortium name="The Broad Institute Genome Sequencing Center for Infectious Disease"/>
            <person name="Wu L."/>
            <person name="Ma J."/>
        </authorList>
    </citation>
    <scope>NUCLEOTIDE SEQUENCE [LARGE SCALE GENOMIC DNA]</scope>
    <source>
        <strain evidence="4">CGMCC 1.15790</strain>
    </source>
</reference>
<evidence type="ECO:0000313" key="4">
    <source>
        <dbReference type="Proteomes" id="UP001596143"/>
    </source>
</evidence>
<evidence type="ECO:0000256" key="1">
    <source>
        <dbReference type="SAM" id="Coils"/>
    </source>
</evidence>
<feature type="transmembrane region" description="Helical" evidence="2">
    <location>
        <begin position="6"/>
        <end position="22"/>
    </location>
</feature>
<evidence type="ECO:0000256" key="2">
    <source>
        <dbReference type="SAM" id="Phobius"/>
    </source>
</evidence>
<keyword evidence="1" id="KW-0175">Coiled coil</keyword>
<dbReference type="RefSeq" id="WP_270897643.1">
    <property type="nucleotide sequence ID" value="NZ_JBHSPF010000079.1"/>
</dbReference>
<dbReference type="EMBL" id="JBHSPF010000079">
    <property type="protein sequence ID" value="MFC5630014.1"/>
    <property type="molecule type" value="Genomic_DNA"/>
</dbReference>
<keyword evidence="2" id="KW-0812">Transmembrane</keyword>